<dbReference type="RefSeq" id="WP_263234273.1">
    <property type="nucleotide sequence ID" value="NZ_CP106793.1"/>
</dbReference>
<proteinExistence type="predicted"/>
<dbReference type="InterPro" id="IPR046105">
    <property type="entry name" value="DUF6042"/>
</dbReference>
<protein>
    <submittedName>
        <fullName evidence="1">DUF6042 family protein</fullName>
    </submittedName>
</protein>
<keyword evidence="2" id="KW-1185">Reference proteome</keyword>
<dbReference type="Proteomes" id="UP001061298">
    <property type="component" value="Chromosome"/>
</dbReference>
<reference evidence="1" key="1">
    <citation type="submission" date="2022-10" db="EMBL/GenBank/DDBJ databases">
        <authorList>
            <person name="Mo P."/>
        </authorList>
    </citation>
    <scope>NUCLEOTIDE SEQUENCE</scope>
    <source>
        <strain evidence="1">HUAS 13-4</strain>
    </source>
</reference>
<evidence type="ECO:0000313" key="1">
    <source>
        <dbReference type="EMBL" id="UXY24040.1"/>
    </source>
</evidence>
<evidence type="ECO:0000313" key="2">
    <source>
        <dbReference type="Proteomes" id="UP001061298"/>
    </source>
</evidence>
<organism evidence="1 2">
    <name type="scientific">Streptomyces cynarae</name>
    <dbReference type="NCBI Taxonomy" id="2981134"/>
    <lineage>
        <taxon>Bacteria</taxon>
        <taxon>Bacillati</taxon>
        <taxon>Actinomycetota</taxon>
        <taxon>Actinomycetes</taxon>
        <taxon>Kitasatosporales</taxon>
        <taxon>Streptomycetaceae</taxon>
        <taxon>Streptomyces</taxon>
    </lineage>
</organism>
<sequence length="267" mass="29775">MRTEPLTDWSQDHREQHFHSVIGGGWLRMPPPMLGLLLAALTGRGKPLTREELRPFVRSSVNSSGDWHASCWGDGDERDRADLTELRAAQAATSTRYAAHYGLPPLSTLNDMLTLMIAAGLVHEIPDADGQTRLYPAFPLPGPHEVFPLDDKELSAQQVLRRHLAYGGDSSRIIALFDPTGLRHQEITTSLDRLAHVIDEHSHDARQAVLLLLEGPDFTATTDISEIPPHKVFQLRCDWDTFHTHRIRRGRQGRIAATVPTDGNDST</sequence>
<dbReference type="EMBL" id="CP106793">
    <property type="protein sequence ID" value="UXY24040.1"/>
    <property type="molecule type" value="Genomic_DNA"/>
</dbReference>
<name>A0ABY6EBG8_9ACTN</name>
<gene>
    <name evidence="1" type="ORF">N8I84_39050</name>
</gene>
<accession>A0ABY6EBG8</accession>
<dbReference type="Pfam" id="PF19508">
    <property type="entry name" value="DUF6042"/>
    <property type="match status" value="1"/>
</dbReference>